<accession>A0A6J4VB99</accession>
<evidence type="ECO:0000313" key="3">
    <source>
        <dbReference type="EMBL" id="CAA9574446.1"/>
    </source>
</evidence>
<dbReference type="AlphaFoldDB" id="A0A6J4VB99"/>
<feature type="region of interest" description="Disordered" evidence="1">
    <location>
        <begin position="241"/>
        <end position="261"/>
    </location>
</feature>
<keyword evidence="2" id="KW-1133">Transmembrane helix</keyword>
<organism evidence="3">
    <name type="scientific">uncultured Thermomicrobiales bacterium</name>
    <dbReference type="NCBI Taxonomy" id="1645740"/>
    <lineage>
        <taxon>Bacteria</taxon>
        <taxon>Pseudomonadati</taxon>
        <taxon>Thermomicrobiota</taxon>
        <taxon>Thermomicrobia</taxon>
        <taxon>Thermomicrobiales</taxon>
        <taxon>environmental samples</taxon>
    </lineage>
</organism>
<proteinExistence type="predicted"/>
<evidence type="ECO:0000256" key="1">
    <source>
        <dbReference type="SAM" id="MobiDB-lite"/>
    </source>
</evidence>
<evidence type="ECO:0000256" key="2">
    <source>
        <dbReference type="SAM" id="Phobius"/>
    </source>
</evidence>
<keyword evidence="2" id="KW-0472">Membrane</keyword>
<name>A0A6J4VB99_9BACT</name>
<protein>
    <submittedName>
        <fullName evidence="3">Uncharacterized protein</fullName>
    </submittedName>
</protein>
<keyword evidence="2" id="KW-0812">Transmembrane</keyword>
<sequence>MTIDNTAPIHELDRLLDGTLGIYDSAPGAAWAPTLLRLSRLDDDLAPREDVLRQIRRRVLTEVGQASAETDPVNAAPAPPAPIVTAVPLARVRSRRRDERWVLAPAAAAVLLLAIGSVWLGRGVGSDPLAADPSVALNDAAPISRPVRAGAASAETEAVPEAGFSADADAWTGAPGDVRGISAADVARASVGGFGSADLVGLLALGADVGQREYQERRQEVLVEADASWTSFVEERRWRELLPAPPPDAAGRPWSSEKGAG</sequence>
<reference evidence="3" key="1">
    <citation type="submission" date="2020-02" db="EMBL/GenBank/DDBJ databases">
        <authorList>
            <person name="Meier V. D."/>
        </authorList>
    </citation>
    <scope>NUCLEOTIDE SEQUENCE</scope>
    <source>
        <strain evidence="3">AVDCRST_MAG19</strain>
    </source>
</reference>
<gene>
    <name evidence="3" type="ORF">AVDCRST_MAG19-3164</name>
</gene>
<feature type="transmembrane region" description="Helical" evidence="2">
    <location>
        <begin position="101"/>
        <end position="120"/>
    </location>
</feature>
<dbReference type="EMBL" id="CADCWL010000168">
    <property type="protein sequence ID" value="CAA9574446.1"/>
    <property type="molecule type" value="Genomic_DNA"/>
</dbReference>